<dbReference type="EMBL" id="QQAZ01000002">
    <property type="protein sequence ID" value="RDI53881.1"/>
    <property type="molecule type" value="Genomic_DNA"/>
</dbReference>
<evidence type="ECO:0000313" key="2">
    <source>
        <dbReference type="Proteomes" id="UP000255355"/>
    </source>
</evidence>
<evidence type="ECO:0000313" key="1">
    <source>
        <dbReference type="EMBL" id="RDI53881.1"/>
    </source>
</evidence>
<dbReference type="AlphaFoldDB" id="A0A370HBK9"/>
<dbReference type="Proteomes" id="UP000255355">
    <property type="component" value="Unassembled WGS sequence"/>
</dbReference>
<keyword evidence="2" id="KW-1185">Reference proteome</keyword>
<comment type="caution">
    <text evidence="1">The sequence shown here is derived from an EMBL/GenBank/DDBJ whole genome shotgun (WGS) entry which is preliminary data.</text>
</comment>
<reference evidence="1 2" key="1">
    <citation type="submission" date="2018-07" db="EMBL/GenBank/DDBJ databases">
        <title>Genomic Encyclopedia of Type Strains, Phase IV (KMG-IV): sequencing the most valuable type-strain genomes for metagenomic binning, comparative biology and taxonomic classification.</title>
        <authorList>
            <person name="Goeker M."/>
        </authorList>
    </citation>
    <scope>NUCLEOTIDE SEQUENCE [LARGE SCALE GENOMIC DNA]</scope>
    <source>
        <strain evidence="1 2">DSM 44952</strain>
    </source>
</reference>
<organism evidence="1 2">
    <name type="scientific">Nocardia mexicana</name>
    <dbReference type="NCBI Taxonomy" id="279262"/>
    <lineage>
        <taxon>Bacteria</taxon>
        <taxon>Bacillati</taxon>
        <taxon>Actinomycetota</taxon>
        <taxon>Actinomycetes</taxon>
        <taxon>Mycobacteriales</taxon>
        <taxon>Nocardiaceae</taxon>
        <taxon>Nocardia</taxon>
    </lineage>
</organism>
<proteinExistence type="predicted"/>
<feature type="non-terminal residue" evidence="1">
    <location>
        <position position="1"/>
    </location>
</feature>
<gene>
    <name evidence="1" type="ORF">DFR68_1021</name>
</gene>
<protein>
    <submittedName>
        <fullName evidence="1">Uncharacterized protein</fullName>
    </submittedName>
</protein>
<sequence>GIIAIGALGTLAGQILVTAPVAIIAAVQYFTTINQPMPPAPAK</sequence>
<name>A0A370HBK9_9NOCA</name>
<accession>A0A370HBK9</accession>